<feature type="region of interest" description="Disordered" evidence="1">
    <location>
        <begin position="37"/>
        <end position="79"/>
    </location>
</feature>
<dbReference type="InterPro" id="IPR013783">
    <property type="entry name" value="Ig-like_fold"/>
</dbReference>
<feature type="chain" id="PRO_5042596194" evidence="2">
    <location>
        <begin position="26"/>
        <end position="541"/>
    </location>
</feature>
<feature type="domain" description="Ig-like" evidence="3">
    <location>
        <begin position="179"/>
        <end position="269"/>
    </location>
</feature>
<dbReference type="InterPro" id="IPR048806">
    <property type="entry name" value="ZPBP1/2_N"/>
</dbReference>
<sequence length="541" mass="60207">MVMAKSPCVLLLLVLLLMSPGGPVGRLEQDFESDLLDNENNKNSHASLNTDDSPSLIRGKQGSPQIHLPAPSTGEEPAGLTLTRHTYDDNARETVFTPSHVSERSARRSVVVQKDILKSHAGDVDSPHGSELAGDGDDYSQVVMSAADAQSAMSSDWEPASGFPPAAVPPSGSQFRIVPMASPFDFPKQTNEVPVYFHLHSKESLPCGVSALEMTAEPEYLWLDQNDHQITGSTEMSVTSDGDLIFKTVTPRTAGVYTCVLKYTNADLNYAFHTKYMVYVYHPPYQTMYIHAKYRANACSSKDIVKREQWIRYELNSLLVSTNCIVQNPTWECYEIGKPEAVDWKLTVEYVAHFSFMVYPYGDGWNKYCTSDDSISCQTKTNTRLQKAYSLIQVFLKKQTNGAFSDQSLAPLLFYMKGSMQALRISHCKPGFGKNYTRYMCDQCCVVCDPGKFTSTANTFCHSCLIGSYNPHYGAAICIDCPQDYVTLKRGSTSPKDCVCEYSATISAQADWNNRRCNIGWGPVVCHSICHNREMLLHRAT</sequence>
<dbReference type="Gene3D" id="2.10.50.10">
    <property type="entry name" value="Tumor Necrosis Factor Receptor, subunit A, domain 2"/>
    <property type="match status" value="1"/>
</dbReference>
<dbReference type="GO" id="GO:0005576">
    <property type="term" value="C:extracellular region"/>
    <property type="evidence" value="ECO:0007669"/>
    <property type="project" value="InterPro"/>
</dbReference>
<dbReference type="Pfam" id="PF07699">
    <property type="entry name" value="Ephrin_rec_like"/>
    <property type="match status" value="1"/>
</dbReference>
<dbReference type="PANTHER" id="PTHR15443">
    <property type="entry name" value="ZONA PELLUCIDA BINDING PROTEIN SP38"/>
    <property type="match status" value="1"/>
</dbReference>
<reference evidence="5" key="1">
    <citation type="submission" date="2025-08" db="UniProtKB">
        <authorList>
            <consortium name="RefSeq"/>
        </authorList>
    </citation>
    <scope>IDENTIFICATION</scope>
    <source>
        <tissue evidence="5">Sperm</tissue>
    </source>
</reference>
<dbReference type="InterPro" id="IPR007110">
    <property type="entry name" value="Ig-like_dom"/>
</dbReference>
<keyword evidence="4" id="KW-1185">Reference proteome</keyword>
<dbReference type="SUPFAM" id="SSF48726">
    <property type="entry name" value="Immunoglobulin"/>
    <property type="match status" value="1"/>
</dbReference>
<name>A0AAJ7U879_PETMA</name>
<dbReference type="SMART" id="SM01411">
    <property type="entry name" value="Ephrin_rec_like"/>
    <property type="match status" value="1"/>
</dbReference>
<evidence type="ECO:0000256" key="1">
    <source>
        <dbReference type="SAM" id="MobiDB-lite"/>
    </source>
</evidence>
<dbReference type="Proteomes" id="UP001318040">
    <property type="component" value="Chromosome 56"/>
</dbReference>
<feature type="compositionally biased region" description="Polar residues" evidence="1">
    <location>
        <begin position="41"/>
        <end position="53"/>
    </location>
</feature>
<proteinExistence type="predicted"/>
<keyword evidence="2" id="KW-0732">Signal</keyword>
<evidence type="ECO:0000259" key="3">
    <source>
        <dbReference type="PROSITE" id="PS50835"/>
    </source>
</evidence>
<evidence type="ECO:0000313" key="4">
    <source>
        <dbReference type="Proteomes" id="UP001318040"/>
    </source>
</evidence>
<dbReference type="PROSITE" id="PS50835">
    <property type="entry name" value="IG_LIKE"/>
    <property type="match status" value="1"/>
</dbReference>
<gene>
    <name evidence="5" type="primary">LOC116954811</name>
</gene>
<dbReference type="GO" id="GO:0001669">
    <property type="term" value="C:acrosomal vesicle"/>
    <property type="evidence" value="ECO:0007669"/>
    <property type="project" value="TreeGrafter"/>
</dbReference>
<dbReference type="Pfam" id="PF07354">
    <property type="entry name" value="Sp38"/>
    <property type="match status" value="1"/>
</dbReference>
<dbReference type="GO" id="GO:0002199">
    <property type="term" value="C:zona pellucida receptor complex"/>
    <property type="evidence" value="ECO:0007669"/>
    <property type="project" value="TreeGrafter"/>
</dbReference>
<organism evidence="4 5">
    <name type="scientific">Petromyzon marinus</name>
    <name type="common">Sea lamprey</name>
    <dbReference type="NCBI Taxonomy" id="7757"/>
    <lineage>
        <taxon>Eukaryota</taxon>
        <taxon>Metazoa</taxon>
        <taxon>Chordata</taxon>
        <taxon>Craniata</taxon>
        <taxon>Vertebrata</taxon>
        <taxon>Cyclostomata</taxon>
        <taxon>Hyperoartia</taxon>
        <taxon>Petromyzontiformes</taxon>
        <taxon>Petromyzontidae</taxon>
        <taxon>Petromyzon</taxon>
    </lineage>
</organism>
<protein>
    <submittedName>
        <fullName evidence="5">Zona pellucida-binding protein 2-like isoform X2</fullName>
    </submittedName>
</protein>
<dbReference type="GO" id="GO:0001675">
    <property type="term" value="P:acrosome assembly"/>
    <property type="evidence" value="ECO:0007669"/>
    <property type="project" value="TreeGrafter"/>
</dbReference>
<dbReference type="RefSeq" id="XP_032831534.1">
    <property type="nucleotide sequence ID" value="XM_032975643.1"/>
</dbReference>
<dbReference type="PANTHER" id="PTHR15443:SF6">
    <property type="entry name" value="IG-LIKE DOMAIN-CONTAINING PROTEIN"/>
    <property type="match status" value="1"/>
</dbReference>
<accession>A0AAJ7U879</accession>
<feature type="signal peptide" evidence="2">
    <location>
        <begin position="1"/>
        <end position="25"/>
    </location>
</feature>
<dbReference type="GO" id="GO:0007339">
    <property type="term" value="P:binding of sperm to zona pellucida"/>
    <property type="evidence" value="ECO:0007669"/>
    <property type="project" value="InterPro"/>
</dbReference>
<dbReference type="InterPro" id="IPR011641">
    <property type="entry name" value="Tyr-kin_ephrin_A/B_rcpt-like"/>
</dbReference>
<dbReference type="InterPro" id="IPR036179">
    <property type="entry name" value="Ig-like_dom_sf"/>
</dbReference>
<dbReference type="Gene3D" id="2.60.40.10">
    <property type="entry name" value="Immunoglobulins"/>
    <property type="match status" value="1"/>
</dbReference>
<dbReference type="AlphaFoldDB" id="A0AAJ7U879"/>
<dbReference type="InterPro" id="IPR010857">
    <property type="entry name" value="Sp38-bd"/>
</dbReference>
<evidence type="ECO:0000313" key="5">
    <source>
        <dbReference type="RefSeq" id="XP_032831534.1"/>
    </source>
</evidence>
<evidence type="ECO:0000256" key="2">
    <source>
        <dbReference type="SAM" id="SignalP"/>
    </source>
</evidence>